<dbReference type="Pfam" id="PF13424">
    <property type="entry name" value="TPR_12"/>
    <property type="match status" value="2"/>
</dbReference>
<gene>
    <name evidence="2" type="ORF">CSSPJE1EN1_LOCUS561</name>
</gene>
<sequence length="696" mass="75415">MECERVAMPRRSPWQAFTKAAAKRLPQAYSSKPALLAISRPPADDASTTTKSGSSERPRKSLSEQQSRGPAVADRPRLSMSERPRKSFSAAAAAATVVEARKSFSASVDLTKIVPKQQQQQKLQQQGDAARVENSTQRESAVDVRGQDQERSPASPLPKQLLMPVLPVATVDAIMSASDVRSDNANLGPYLVKLAKSFAAGENPAKALEYGKRAVSFYEMYMDTDGNTCLDLVVSLHILAALHCRLGQYEEGVPLLERSVQLPDVAKGGEEHALAKFAGHMQLGDTLNRMGKQASALESYHAALALQKNMLGDLDPRVGETCHYIAEAHLQAMEFQEAEILCQHALATHQECSELGCLEEAADRQLLALVFSASGDHDKALENLVHASASLQANGLQVEVAAVHSSIGDEQLALGRNAEAVLSYQQSLTGFKVLKGEDHTSVAAVYVSLADLYLRSNKPCEAKSYCESALRIYGKQGAGHAPEDVADGLTDIAAILEQLNEKEYALRLLKDALGIQASIPGQQASLSGIEAQMGILYNMMDKFAPALDAFNSAAKKLKEGGMRKTALLGMLLNQMGVACIEVGDVEQAAGLFQEAKSVLEETCGPHHLDTLDVSTNLAGSYDALGRVEDAIKLLEEVVEIKEEKLGTVHPDVHDDRERLQQLLKDVGRTYIHKTRKLEELLLKNADGYNDDNLTPF</sequence>
<evidence type="ECO:0000313" key="2">
    <source>
        <dbReference type="EMBL" id="CAK9255083.1"/>
    </source>
</evidence>
<accession>A0ABP0VL06</accession>
<dbReference type="EMBL" id="OZ020096">
    <property type="protein sequence ID" value="CAK9255083.1"/>
    <property type="molecule type" value="Genomic_DNA"/>
</dbReference>
<dbReference type="InterPro" id="IPR019734">
    <property type="entry name" value="TPR_rpt"/>
</dbReference>
<dbReference type="SMART" id="SM00028">
    <property type="entry name" value="TPR"/>
    <property type="match status" value="11"/>
</dbReference>
<evidence type="ECO:0008006" key="4">
    <source>
        <dbReference type="Google" id="ProtNLM"/>
    </source>
</evidence>
<evidence type="ECO:0000256" key="1">
    <source>
        <dbReference type="SAM" id="MobiDB-lite"/>
    </source>
</evidence>
<dbReference type="Gene3D" id="1.25.40.10">
    <property type="entry name" value="Tetratricopeptide repeat domain"/>
    <property type="match status" value="3"/>
</dbReference>
<name>A0ABP0VL06_9BRYO</name>
<feature type="region of interest" description="Disordered" evidence="1">
    <location>
        <begin position="119"/>
        <end position="157"/>
    </location>
</feature>
<feature type="compositionally biased region" description="Basic and acidic residues" evidence="1">
    <location>
        <begin position="140"/>
        <end position="151"/>
    </location>
</feature>
<dbReference type="InterPro" id="IPR011990">
    <property type="entry name" value="TPR-like_helical_dom_sf"/>
</dbReference>
<proteinExistence type="predicted"/>
<dbReference type="SUPFAM" id="SSF48452">
    <property type="entry name" value="TPR-like"/>
    <property type="match status" value="4"/>
</dbReference>
<keyword evidence="3" id="KW-1185">Reference proteome</keyword>
<dbReference type="PANTHER" id="PTHR46284">
    <property type="entry name" value="PROTEIN KINESIN LIGHT CHAIN-RELATED 3"/>
    <property type="match status" value="1"/>
</dbReference>
<protein>
    <recommendedName>
        <fullName evidence="4">Kinesin light chain</fullName>
    </recommendedName>
</protein>
<feature type="region of interest" description="Disordered" evidence="1">
    <location>
        <begin position="33"/>
        <end position="85"/>
    </location>
</feature>
<reference evidence="2 3" key="1">
    <citation type="submission" date="2024-02" db="EMBL/GenBank/DDBJ databases">
        <authorList>
            <consortium name="ELIXIR-Norway"/>
            <consortium name="Elixir Norway"/>
        </authorList>
    </citation>
    <scope>NUCLEOTIDE SEQUENCE [LARGE SCALE GENOMIC DNA]</scope>
</reference>
<dbReference type="PANTHER" id="PTHR46284:SF5">
    <property type="entry name" value="PROTEIN KINESIN LIGHT CHAIN-RELATED 3"/>
    <property type="match status" value="1"/>
</dbReference>
<feature type="compositionally biased region" description="Basic and acidic residues" evidence="1">
    <location>
        <begin position="74"/>
        <end position="85"/>
    </location>
</feature>
<dbReference type="Proteomes" id="UP001497444">
    <property type="component" value="Chromosome 1"/>
</dbReference>
<organism evidence="2 3">
    <name type="scientific">Sphagnum jensenii</name>
    <dbReference type="NCBI Taxonomy" id="128206"/>
    <lineage>
        <taxon>Eukaryota</taxon>
        <taxon>Viridiplantae</taxon>
        <taxon>Streptophyta</taxon>
        <taxon>Embryophyta</taxon>
        <taxon>Bryophyta</taxon>
        <taxon>Sphagnophytina</taxon>
        <taxon>Sphagnopsida</taxon>
        <taxon>Sphagnales</taxon>
        <taxon>Sphagnaceae</taxon>
        <taxon>Sphagnum</taxon>
    </lineage>
</organism>
<evidence type="ECO:0000313" key="3">
    <source>
        <dbReference type="Proteomes" id="UP001497444"/>
    </source>
</evidence>